<sequence>MAEQEQLVNKKALALKKEKGGELTVKIPPGGQTSGQRKEDSDESDLSSSTDSSDSDTESSEDKKPKKKKSKSKRKSQKKIRKNMRVKTPDHSIRRYNMVLEMVRDQGISKAEAYTRLGVDRNTIVYQAPIAEIAAVNPELYKTLRSSFKRKDSIKRFAETCRGFCKQEPTASAILKHKDTGSLLDIHRK</sequence>
<feature type="compositionally biased region" description="Basic residues" evidence="1">
    <location>
        <begin position="65"/>
        <end position="85"/>
    </location>
</feature>
<keyword evidence="3" id="KW-1185">Reference proteome</keyword>
<evidence type="ECO:0008006" key="4">
    <source>
        <dbReference type="Google" id="ProtNLM"/>
    </source>
</evidence>
<dbReference type="GO" id="GO:0005654">
    <property type="term" value="C:nucleoplasm"/>
    <property type="evidence" value="ECO:0007669"/>
    <property type="project" value="TreeGrafter"/>
</dbReference>
<dbReference type="EMBL" id="JAPTMU010000004">
    <property type="protein sequence ID" value="KAJ4944675.1"/>
    <property type="molecule type" value="Genomic_DNA"/>
</dbReference>
<evidence type="ECO:0000256" key="1">
    <source>
        <dbReference type="SAM" id="MobiDB-lite"/>
    </source>
</evidence>
<dbReference type="InterPro" id="IPR031591">
    <property type="entry name" value="CCDC106"/>
</dbReference>
<proteinExistence type="predicted"/>
<gene>
    <name evidence="2" type="ORF">JOQ06_013218</name>
</gene>
<dbReference type="PANTHER" id="PTHR16477:SF5">
    <property type="entry name" value="COILED-COIL DOMAIN-CONTAINING PROTEIN 106-RELATED"/>
    <property type="match status" value="1"/>
</dbReference>
<dbReference type="PANTHER" id="PTHR16477">
    <property type="entry name" value="COILED-COIL DOMAIN-CONTAINING PROTEIN 106"/>
    <property type="match status" value="1"/>
</dbReference>
<name>A0AAD6FSY8_9TELE</name>
<dbReference type="Proteomes" id="UP001219934">
    <property type="component" value="Unassembled WGS sequence"/>
</dbReference>
<comment type="caution">
    <text evidence="2">The sequence shown here is derived from an EMBL/GenBank/DDBJ whole genome shotgun (WGS) entry which is preliminary data.</text>
</comment>
<accession>A0AAD6FSY8</accession>
<feature type="region of interest" description="Disordered" evidence="1">
    <location>
        <begin position="1"/>
        <end position="90"/>
    </location>
</feature>
<dbReference type="Pfam" id="PF15794">
    <property type="entry name" value="CCDC106"/>
    <property type="match status" value="1"/>
</dbReference>
<evidence type="ECO:0000313" key="2">
    <source>
        <dbReference type="EMBL" id="KAJ4944675.1"/>
    </source>
</evidence>
<organism evidence="2 3">
    <name type="scientific">Pogonophryne albipinna</name>
    <dbReference type="NCBI Taxonomy" id="1090488"/>
    <lineage>
        <taxon>Eukaryota</taxon>
        <taxon>Metazoa</taxon>
        <taxon>Chordata</taxon>
        <taxon>Craniata</taxon>
        <taxon>Vertebrata</taxon>
        <taxon>Euteleostomi</taxon>
        <taxon>Actinopterygii</taxon>
        <taxon>Neopterygii</taxon>
        <taxon>Teleostei</taxon>
        <taxon>Neoteleostei</taxon>
        <taxon>Acanthomorphata</taxon>
        <taxon>Eupercaria</taxon>
        <taxon>Perciformes</taxon>
        <taxon>Notothenioidei</taxon>
        <taxon>Pogonophryne</taxon>
    </lineage>
</organism>
<protein>
    <recommendedName>
        <fullName evidence="4">Coiled-coil domain-containing protein 106-like</fullName>
    </recommendedName>
</protein>
<reference evidence="2" key="1">
    <citation type="submission" date="2022-11" db="EMBL/GenBank/DDBJ databases">
        <title>Chromosome-level genome of Pogonophryne albipinna.</title>
        <authorList>
            <person name="Jo E."/>
        </authorList>
    </citation>
    <scope>NUCLEOTIDE SEQUENCE</scope>
    <source>
        <strain evidence="2">SGF0006</strain>
        <tissue evidence="2">Muscle</tissue>
    </source>
</reference>
<dbReference type="AlphaFoldDB" id="A0AAD6FSY8"/>
<evidence type="ECO:0000313" key="3">
    <source>
        <dbReference type="Proteomes" id="UP001219934"/>
    </source>
</evidence>